<evidence type="ECO:0000313" key="3">
    <source>
        <dbReference type="Proteomes" id="UP000323876"/>
    </source>
</evidence>
<feature type="transmembrane region" description="Helical" evidence="1">
    <location>
        <begin position="345"/>
        <end position="363"/>
    </location>
</feature>
<feature type="transmembrane region" description="Helical" evidence="1">
    <location>
        <begin position="181"/>
        <end position="197"/>
    </location>
</feature>
<keyword evidence="1" id="KW-0812">Transmembrane</keyword>
<keyword evidence="3" id="KW-1185">Reference proteome</keyword>
<dbReference type="EMBL" id="VXLC01000001">
    <property type="protein sequence ID" value="KAA8890066.1"/>
    <property type="molecule type" value="Genomic_DNA"/>
</dbReference>
<gene>
    <name evidence="2" type="ORF">F3087_01745</name>
</gene>
<keyword evidence="1" id="KW-0472">Membrane</keyword>
<keyword evidence="1" id="KW-1133">Transmembrane helix</keyword>
<evidence type="ECO:0000313" key="2">
    <source>
        <dbReference type="EMBL" id="KAA8890066.1"/>
    </source>
</evidence>
<feature type="transmembrane region" description="Helical" evidence="1">
    <location>
        <begin position="249"/>
        <end position="270"/>
    </location>
</feature>
<dbReference type="AlphaFoldDB" id="A0A5N0EMF8"/>
<sequence length="450" mass="46974">MRAITDSPVERRYVRHVRRMGDAFDAVTAFFGAAVAGVTLFLPVTFSSIRQSTPYQITNLWDSVPRGAAIGVIVAVAVAVLVGTAFRPATAWLVAVLGVVAQLINHSAGRHVSSADMLTTQNYVDAVCAGILLGGLGVAALRKPVLAAGFALGGAGFFVFSDLADFLDIDDDPLDVLETPPSWLIALTMVLLVLSALRNRTKADRPEPARSSIELPVAPILAAMVLALVILAITEWLQRQYTNAPAINHAVDIGLTAAATVFAATAAAMLLPGRDGYGVYLAVSLTAVADAFGYASRPGWSVWVLLVLTAIGLIAGARRPSVLLAVVLLAAIALFAILTPPEANWILFSIGSAVLALTAGYCCSSARPRFAPSGVLAIAALYLPTAISVLPDDSKSWHLPDSAAHDTTPGRTALAIVLGSAVGLAVLHHFRPRGRPQSTDPATDEALADI</sequence>
<comment type="caution">
    <text evidence="2">The sequence shown here is derived from an EMBL/GenBank/DDBJ whole genome shotgun (WGS) entry which is preliminary data.</text>
</comment>
<dbReference type="RefSeq" id="WP_150399980.1">
    <property type="nucleotide sequence ID" value="NZ_VXLC01000001.1"/>
</dbReference>
<name>A0A5N0EMF8_9NOCA</name>
<feature type="transmembrane region" description="Helical" evidence="1">
    <location>
        <begin position="89"/>
        <end position="108"/>
    </location>
</feature>
<feature type="transmembrane region" description="Helical" evidence="1">
    <location>
        <begin position="370"/>
        <end position="390"/>
    </location>
</feature>
<accession>A0A5N0EMF8</accession>
<feature type="transmembrane region" description="Helical" evidence="1">
    <location>
        <begin position="64"/>
        <end position="82"/>
    </location>
</feature>
<protein>
    <submittedName>
        <fullName evidence="2">Uncharacterized protein</fullName>
    </submittedName>
</protein>
<proteinExistence type="predicted"/>
<feature type="transmembrane region" description="Helical" evidence="1">
    <location>
        <begin position="21"/>
        <end position="44"/>
    </location>
</feature>
<feature type="transmembrane region" description="Helical" evidence="1">
    <location>
        <begin position="145"/>
        <end position="161"/>
    </location>
</feature>
<feature type="transmembrane region" description="Helical" evidence="1">
    <location>
        <begin position="410"/>
        <end position="427"/>
    </location>
</feature>
<evidence type="ECO:0000256" key="1">
    <source>
        <dbReference type="SAM" id="Phobius"/>
    </source>
</evidence>
<feature type="transmembrane region" description="Helical" evidence="1">
    <location>
        <begin position="277"/>
        <end position="294"/>
    </location>
</feature>
<feature type="transmembrane region" description="Helical" evidence="1">
    <location>
        <begin position="322"/>
        <end position="339"/>
    </location>
</feature>
<feature type="transmembrane region" description="Helical" evidence="1">
    <location>
        <begin position="300"/>
        <end position="317"/>
    </location>
</feature>
<feature type="transmembrane region" description="Helical" evidence="1">
    <location>
        <begin position="120"/>
        <end position="138"/>
    </location>
</feature>
<organism evidence="2 3">
    <name type="scientific">Nocardia colli</name>
    <dbReference type="NCBI Taxonomy" id="2545717"/>
    <lineage>
        <taxon>Bacteria</taxon>
        <taxon>Bacillati</taxon>
        <taxon>Actinomycetota</taxon>
        <taxon>Actinomycetes</taxon>
        <taxon>Mycobacteriales</taxon>
        <taxon>Nocardiaceae</taxon>
        <taxon>Nocardia</taxon>
    </lineage>
</organism>
<dbReference type="Proteomes" id="UP000323876">
    <property type="component" value="Unassembled WGS sequence"/>
</dbReference>
<reference evidence="2 3" key="1">
    <citation type="submission" date="2019-09" db="EMBL/GenBank/DDBJ databases">
        <authorList>
            <person name="Wang X."/>
        </authorList>
    </citation>
    <scope>NUCLEOTIDE SEQUENCE [LARGE SCALE GENOMIC DNA]</scope>
    <source>
        <strain evidence="2 3">CICC 11023</strain>
    </source>
</reference>
<feature type="transmembrane region" description="Helical" evidence="1">
    <location>
        <begin position="217"/>
        <end position="237"/>
    </location>
</feature>
<dbReference type="OrthoDB" id="4527232at2"/>